<dbReference type="Pfam" id="PF15966">
    <property type="entry name" value="F-box_4"/>
    <property type="match status" value="1"/>
</dbReference>
<keyword evidence="4 5" id="KW-0862">Zinc</keyword>
<feature type="region of interest" description="Disordered" evidence="6">
    <location>
        <begin position="230"/>
        <end position="282"/>
    </location>
</feature>
<reference evidence="9 10" key="1">
    <citation type="submission" date="2019-09" db="EMBL/GenBank/DDBJ databases">
        <title>Bird 10,000 Genomes (B10K) Project - Family phase.</title>
        <authorList>
            <person name="Zhang G."/>
        </authorList>
    </citation>
    <scope>NUCLEOTIDE SEQUENCE [LARGE SCALE GENOMIC DNA]</scope>
    <source>
        <strain evidence="9">B10K-DU-008-63</strain>
    </source>
</reference>
<evidence type="ECO:0000256" key="6">
    <source>
        <dbReference type="SAM" id="MobiDB-lite"/>
    </source>
</evidence>
<feature type="domain" description="F-box" evidence="8">
    <location>
        <begin position="566"/>
        <end position="620"/>
    </location>
</feature>
<dbReference type="InterPro" id="IPR043013">
    <property type="entry name" value="Znf_TRAF_N"/>
</dbReference>
<evidence type="ECO:0000259" key="8">
    <source>
        <dbReference type="PROSITE" id="PS50181"/>
    </source>
</evidence>
<feature type="domain" description="TRAF-type" evidence="7">
    <location>
        <begin position="54"/>
        <end position="96"/>
    </location>
</feature>
<proteinExistence type="predicted"/>
<feature type="non-terminal residue" evidence="9">
    <location>
        <position position="708"/>
    </location>
</feature>
<dbReference type="PROSITE" id="PS50145">
    <property type="entry name" value="ZF_TRAF"/>
    <property type="match status" value="1"/>
</dbReference>
<dbReference type="OrthoDB" id="5918172at2759"/>
<feature type="compositionally biased region" description="Basic and acidic residues" evidence="6">
    <location>
        <begin position="189"/>
        <end position="202"/>
    </location>
</feature>
<keyword evidence="3" id="KW-0833">Ubl conjugation pathway</keyword>
<dbReference type="Pfam" id="PF15965">
    <property type="entry name" value="zf-TRAF_2"/>
    <property type="match status" value="1"/>
</dbReference>
<feature type="non-terminal residue" evidence="9">
    <location>
        <position position="1"/>
    </location>
</feature>
<evidence type="ECO:0000256" key="4">
    <source>
        <dbReference type="ARBA" id="ARBA00022833"/>
    </source>
</evidence>
<evidence type="ECO:0000313" key="9">
    <source>
        <dbReference type="EMBL" id="NXL30631.1"/>
    </source>
</evidence>
<feature type="compositionally biased region" description="Basic and acidic residues" evidence="6">
    <location>
        <begin position="253"/>
        <end position="269"/>
    </location>
</feature>
<dbReference type="PANTHER" id="PTHR15933">
    <property type="entry name" value="PROTEIN CBG16327"/>
    <property type="match status" value="1"/>
</dbReference>
<dbReference type="GO" id="GO:0008270">
    <property type="term" value="F:zinc ion binding"/>
    <property type="evidence" value="ECO:0007669"/>
    <property type="project" value="UniProtKB-KW"/>
</dbReference>
<dbReference type="Proteomes" id="UP000591073">
    <property type="component" value="Unassembled WGS sequence"/>
</dbReference>
<feature type="compositionally biased region" description="Polar residues" evidence="6">
    <location>
        <begin position="270"/>
        <end position="279"/>
    </location>
</feature>
<keyword evidence="1 5" id="KW-0479">Metal-binding</keyword>
<dbReference type="PANTHER" id="PTHR15933:SF1">
    <property type="entry name" value="F-BOX ONLY PROTEIN 40"/>
    <property type="match status" value="1"/>
</dbReference>
<dbReference type="Gene3D" id="1.20.1280.50">
    <property type="match status" value="1"/>
</dbReference>
<evidence type="ECO:0000256" key="5">
    <source>
        <dbReference type="PROSITE-ProRule" id="PRU00207"/>
    </source>
</evidence>
<dbReference type="InterPro" id="IPR001293">
    <property type="entry name" value="Znf_TRAF"/>
</dbReference>
<feature type="region of interest" description="Disordered" evidence="6">
    <location>
        <begin position="170"/>
        <end position="202"/>
    </location>
</feature>
<dbReference type="SUPFAM" id="SSF81383">
    <property type="entry name" value="F-box domain"/>
    <property type="match status" value="1"/>
</dbReference>
<dbReference type="InterPro" id="IPR031890">
    <property type="entry name" value="Fbxo30/Fbxo40"/>
</dbReference>
<gene>
    <name evidence="9" type="primary">Fbxo40</name>
    <name evidence="9" type="ORF">GLABRA_R07507</name>
</gene>
<sequence>QHWAQKAPPGQHRHCERCFSRHCRAPVEPSVSCMVISCRFHCGATFHMCKEEEHQLLCPLEQVSCLNSTYGCPFSMARFKLAKHLQVCPASVVCCSMEWNRWPNVDSDTTLHKNIMKETLNEECLDTALALRDQKILFRTLKIADFFPEWRKNVEVVELMDEAMGGEEGAVGGVACGSQEGDNQLSELSQRDREDLAKDKDGMDLGSYKTWENIFSKEFLACKVTGSAASTGQKTEEASKKTASAPHAASSAEKAKEVPGGAEEAKDQNSEQVTPNTEMTGLAPWQEGVLERLKKEVGVGDYNMYLVHHGGMLIRFGQLAACTPKEKDFVYGNLEAQEVKTVYTFKVPVSYCGKRARLGDALGHKMPTSDKSVDTSELGINLEELPKANIVEATLLCALEKELKGHEISEARGIDGLFVDFATQTYSFPLEPFSSNAVLADILDEESPPELHVELYTECVTRRHNKSSSAFTFTCSHFFRRDEFPSHFKNVHADIQSCLDGWFQHRCPLAYLGCTFVQNHFRPDGLKAKVIYSRPLKTFAIKPEVDTLLAESGKCNSPVANQGRNKDLLSSLPVEVLKYIAGFLDSFSLSQLSQVSVLMRDICATLLQERGMVLLIWEKKRYSHGGTSWKARKKASDGETGKKTIWQFSSLFSRVNKWQRNDVACMSEHLKNCPFYQVEHKTDPVLLTGMCESREQTQKTLVSTFKCR</sequence>
<dbReference type="GO" id="GO:0061630">
    <property type="term" value="F:ubiquitin protein ligase activity"/>
    <property type="evidence" value="ECO:0007669"/>
    <property type="project" value="InterPro"/>
</dbReference>
<name>A0A7L0RK68_GLABR</name>
<feature type="zinc finger region" description="TRAF-type" evidence="5">
    <location>
        <begin position="54"/>
        <end position="96"/>
    </location>
</feature>
<dbReference type="Gene3D" id="3.30.40.150">
    <property type="entry name" value="TRAF-like zinc-finger, N-terminal subdomain"/>
    <property type="match status" value="1"/>
</dbReference>
<dbReference type="PROSITE" id="PS50181">
    <property type="entry name" value="FBOX"/>
    <property type="match status" value="1"/>
</dbReference>
<dbReference type="EMBL" id="VXAP01000100">
    <property type="protein sequence ID" value="NXL30631.1"/>
    <property type="molecule type" value="Genomic_DNA"/>
</dbReference>
<evidence type="ECO:0000256" key="1">
    <source>
        <dbReference type="ARBA" id="ARBA00022723"/>
    </source>
</evidence>
<evidence type="ECO:0000256" key="2">
    <source>
        <dbReference type="ARBA" id="ARBA00022771"/>
    </source>
</evidence>
<evidence type="ECO:0000313" key="10">
    <source>
        <dbReference type="Proteomes" id="UP000591073"/>
    </source>
</evidence>
<comment type="caution">
    <text evidence="9">The sequence shown here is derived from an EMBL/GenBank/DDBJ whole genome shotgun (WGS) entry which is preliminary data.</text>
</comment>
<protein>
    <submittedName>
        <fullName evidence="9">FBX40 protein</fullName>
    </submittedName>
</protein>
<dbReference type="InterPro" id="IPR036047">
    <property type="entry name" value="F-box-like_dom_sf"/>
</dbReference>
<dbReference type="AlphaFoldDB" id="A0A7L0RK68"/>
<evidence type="ECO:0000256" key="3">
    <source>
        <dbReference type="ARBA" id="ARBA00022786"/>
    </source>
</evidence>
<accession>A0A7L0RK68</accession>
<keyword evidence="2 5" id="KW-0863">Zinc-finger</keyword>
<dbReference type="InterPro" id="IPR001810">
    <property type="entry name" value="F-box_dom"/>
</dbReference>
<organism evidence="9 10">
    <name type="scientific">Glaucidium brasilianum</name>
    <name type="common">Ferruginous pygmy-owl</name>
    <dbReference type="NCBI Taxonomy" id="78217"/>
    <lineage>
        <taxon>Eukaryota</taxon>
        <taxon>Metazoa</taxon>
        <taxon>Chordata</taxon>
        <taxon>Craniata</taxon>
        <taxon>Vertebrata</taxon>
        <taxon>Euteleostomi</taxon>
        <taxon>Archelosauria</taxon>
        <taxon>Archosauria</taxon>
        <taxon>Dinosauria</taxon>
        <taxon>Saurischia</taxon>
        <taxon>Theropoda</taxon>
        <taxon>Coelurosauria</taxon>
        <taxon>Aves</taxon>
        <taxon>Neognathae</taxon>
        <taxon>Neoaves</taxon>
        <taxon>Telluraves</taxon>
        <taxon>Strigiformes</taxon>
        <taxon>Strigidae</taxon>
        <taxon>Glaucidium</taxon>
    </lineage>
</organism>
<dbReference type="CDD" id="cd22175">
    <property type="entry name" value="F-box_FBXO40"/>
    <property type="match status" value="1"/>
</dbReference>
<dbReference type="SUPFAM" id="SSF49599">
    <property type="entry name" value="TRAF domain-like"/>
    <property type="match status" value="1"/>
</dbReference>
<evidence type="ECO:0000259" key="7">
    <source>
        <dbReference type="PROSITE" id="PS50145"/>
    </source>
</evidence>
<keyword evidence="10" id="KW-1185">Reference proteome</keyword>
<dbReference type="GO" id="GO:0005737">
    <property type="term" value="C:cytoplasm"/>
    <property type="evidence" value="ECO:0007669"/>
    <property type="project" value="TreeGrafter"/>
</dbReference>